<gene>
    <name evidence="2" type="ORF">Srubr_25920</name>
</gene>
<evidence type="ECO:0000256" key="1">
    <source>
        <dbReference type="SAM" id="Phobius"/>
    </source>
</evidence>
<dbReference type="Proteomes" id="UP000646738">
    <property type="component" value="Unassembled WGS sequence"/>
</dbReference>
<accession>A0ABQ3RA56</accession>
<keyword evidence="1" id="KW-0472">Membrane</keyword>
<sequence>MATLARELSSAALPDGYVASRAHLVSLAEATRNLIEAVCRVNPVGSSPTRLPVGPSRNTVRLLVFAVALATLILAASVPRP</sequence>
<organism evidence="2 3">
    <name type="scientific">Streptomyces rubradiris</name>
    <name type="common">Streptomyces achromogenes subsp. rubradiris</name>
    <dbReference type="NCBI Taxonomy" id="285531"/>
    <lineage>
        <taxon>Bacteria</taxon>
        <taxon>Bacillati</taxon>
        <taxon>Actinomycetota</taxon>
        <taxon>Actinomycetes</taxon>
        <taxon>Kitasatosporales</taxon>
        <taxon>Streptomycetaceae</taxon>
        <taxon>Streptomyces</taxon>
    </lineage>
</organism>
<feature type="transmembrane region" description="Helical" evidence="1">
    <location>
        <begin position="60"/>
        <end position="78"/>
    </location>
</feature>
<keyword evidence="1" id="KW-0812">Transmembrane</keyword>
<evidence type="ECO:0000313" key="3">
    <source>
        <dbReference type="Proteomes" id="UP000646738"/>
    </source>
</evidence>
<protein>
    <submittedName>
        <fullName evidence="2">Uncharacterized protein</fullName>
    </submittedName>
</protein>
<evidence type="ECO:0000313" key="2">
    <source>
        <dbReference type="EMBL" id="GHI52746.1"/>
    </source>
</evidence>
<comment type="caution">
    <text evidence="2">The sequence shown here is derived from an EMBL/GenBank/DDBJ whole genome shotgun (WGS) entry which is preliminary data.</text>
</comment>
<keyword evidence="1" id="KW-1133">Transmembrane helix</keyword>
<reference evidence="3" key="1">
    <citation type="submission" date="2023-07" db="EMBL/GenBank/DDBJ databases">
        <title>Whole genome shotgun sequence of Streptomyces achromogenes subsp. rubradiris NBRC 14000.</title>
        <authorList>
            <person name="Komaki H."/>
            <person name="Tamura T."/>
        </authorList>
    </citation>
    <scope>NUCLEOTIDE SEQUENCE [LARGE SCALE GENOMIC DNA]</scope>
    <source>
        <strain evidence="3">NBRC 14000</strain>
    </source>
</reference>
<dbReference type="EMBL" id="BNEA01000010">
    <property type="protein sequence ID" value="GHI52746.1"/>
    <property type="molecule type" value="Genomic_DNA"/>
</dbReference>
<keyword evidence="3" id="KW-1185">Reference proteome</keyword>
<proteinExistence type="predicted"/>
<name>A0ABQ3RA56_STRRR</name>